<sequence length="58" mass="6681">MTLNREHFLITLCMLLMISLFTPQIPQSVEQWLTALMVGSLAAVVLMLIRGCRRFMLE</sequence>
<reference evidence="3" key="1">
    <citation type="submission" date="2020-05" db="EMBL/GenBank/DDBJ databases">
        <authorList>
            <person name="Liao W."/>
            <person name="He Y."/>
            <person name="Tan R."/>
            <person name="He X."/>
            <person name="Yang Z."/>
        </authorList>
    </citation>
    <scope>NUCLEOTIDE SEQUENCE</scope>
    <source>
        <strain evidence="3">4608</strain>
    </source>
</reference>
<dbReference type="EMBL" id="CP066092">
    <property type="protein sequence ID" value="QQB20138.1"/>
    <property type="molecule type" value="Genomic_DNA"/>
</dbReference>
<keyword evidence="4" id="KW-1185">Reference proteome</keyword>
<dbReference type="AlphaFoldDB" id="A0ABD7ENI5"/>
<dbReference type="Proteomes" id="UP000679312">
    <property type="component" value="Chromosome"/>
</dbReference>
<keyword evidence="1" id="KW-0472">Membrane</keyword>
<protein>
    <submittedName>
        <fullName evidence="3">Uncharacterized protein</fullName>
    </submittedName>
</protein>
<reference evidence="3 5" key="3">
    <citation type="journal article" date="2021" name="Front. Microbiol.">
        <title>Prevalence and Genetic Analysis of Chromosomal mcr-3/7 in Aeromonas From U.S. Animal-Derived Samples.</title>
        <authorList>
            <person name="Wang Y."/>
            <person name="Hou N."/>
            <person name="Rasooly R."/>
            <person name="Gu Y."/>
            <person name="He X."/>
        </authorList>
    </citation>
    <scope>NUCLEOTIDE SEQUENCE [LARGE SCALE GENOMIC DNA]</scope>
    <source>
        <strain evidence="3 5">4608</strain>
    </source>
</reference>
<keyword evidence="1" id="KW-1133">Transmembrane helix</keyword>
<dbReference type="Proteomes" id="UP000595481">
    <property type="component" value="Chromosome"/>
</dbReference>
<organism evidence="3 5">
    <name type="scientific">Aeromonas jandaei</name>
    <dbReference type="NCBI Taxonomy" id="650"/>
    <lineage>
        <taxon>Bacteria</taxon>
        <taxon>Pseudomonadati</taxon>
        <taxon>Pseudomonadota</taxon>
        <taxon>Gammaproteobacteria</taxon>
        <taxon>Aeromonadales</taxon>
        <taxon>Aeromonadaceae</taxon>
        <taxon>Aeromonas</taxon>
    </lineage>
</organism>
<keyword evidence="1" id="KW-0812">Transmembrane</keyword>
<evidence type="ECO:0000313" key="2">
    <source>
        <dbReference type="EMBL" id="QQB20138.1"/>
    </source>
</evidence>
<dbReference type="RefSeq" id="WP_164536729.1">
    <property type="nucleotide sequence ID" value="NZ_CAWMFX010000020.1"/>
</dbReference>
<dbReference type="EMBL" id="CP053881">
    <property type="protein sequence ID" value="QWL62775.1"/>
    <property type="molecule type" value="Genomic_DNA"/>
</dbReference>
<name>A0ABD7ENI5_AERJA</name>
<proteinExistence type="predicted"/>
<gene>
    <name evidence="3" type="ORF">HQ399_11245</name>
    <name evidence="2" type="ORF">I6H43_00800</name>
</gene>
<feature type="transmembrane region" description="Helical" evidence="1">
    <location>
        <begin position="7"/>
        <end position="25"/>
    </location>
</feature>
<feature type="transmembrane region" description="Helical" evidence="1">
    <location>
        <begin position="31"/>
        <end position="49"/>
    </location>
</feature>
<accession>A0ABD7ENI5</accession>
<evidence type="ECO:0000313" key="3">
    <source>
        <dbReference type="EMBL" id="QWL62775.1"/>
    </source>
</evidence>
<reference evidence="2 4" key="2">
    <citation type="submission" date="2020-12" db="EMBL/GenBank/DDBJ databases">
        <title>FDA dAtabase for Regulatory Grade micrObial Sequences (FDA-ARGOS): Supporting development and validation of Infectious Disease Dx tests.</title>
        <authorList>
            <person name="Sproer C."/>
            <person name="Gronow S."/>
            <person name="Severitt S."/>
            <person name="Schroder I."/>
            <person name="Tallon L."/>
            <person name="Sadzewicz L."/>
            <person name="Zhao X."/>
            <person name="Boylan J."/>
            <person name="Ott S."/>
            <person name="Bowen H."/>
            <person name="Vavikolanu K."/>
            <person name="Mehta A."/>
            <person name="Aluvathingal J."/>
            <person name="Nadendla S."/>
            <person name="Lowell S."/>
            <person name="Myers T."/>
            <person name="Yan Y."/>
            <person name="Sichtig H."/>
        </authorList>
    </citation>
    <scope>NUCLEOTIDE SEQUENCE [LARGE SCALE GENOMIC DNA]</scope>
    <source>
        <strain evidence="2 4">FDAARGOS_986</strain>
    </source>
</reference>
<evidence type="ECO:0000313" key="4">
    <source>
        <dbReference type="Proteomes" id="UP000595481"/>
    </source>
</evidence>
<evidence type="ECO:0000313" key="5">
    <source>
        <dbReference type="Proteomes" id="UP000679312"/>
    </source>
</evidence>
<dbReference type="GeneID" id="69549780"/>
<evidence type="ECO:0000256" key="1">
    <source>
        <dbReference type="SAM" id="Phobius"/>
    </source>
</evidence>